<proteinExistence type="predicted"/>
<name>A0AAN9XV84_PSOTE</name>
<evidence type="ECO:0000313" key="1">
    <source>
        <dbReference type="EMBL" id="KAK7411600.1"/>
    </source>
</evidence>
<evidence type="ECO:0000313" key="2">
    <source>
        <dbReference type="Proteomes" id="UP001386955"/>
    </source>
</evidence>
<accession>A0AAN9XV84</accession>
<organism evidence="1 2">
    <name type="scientific">Psophocarpus tetragonolobus</name>
    <name type="common">Winged bean</name>
    <name type="synonym">Dolichos tetragonolobus</name>
    <dbReference type="NCBI Taxonomy" id="3891"/>
    <lineage>
        <taxon>Eukaryota</taxon>
        <taxon>Viridiplantae</taxon>
        <taxon>Streptophyta</taxon>
        <taxon>Embryophyta</taxon>
        <taxon>Tracheophyta</taxon>
        <taxon>Spermatophyta</taxon>
        <taxon>Magnoliopsida</taxon>
        <taxon>eudicotyledons</taxon>
        <taxon>Gunneridae</taxon>
        <taxon>Pentapetalae</taxon>
        <taxon>rosids</taxon>
        <taxon>fabids</taxon>
        <taxon>Fabales</taxon>
        <taxon>Fabaceae</taxon>
        <taxon>Papilionoideae</taxon>
        <taxon>50 kb inversion clade</taxon>
        <taxon>NPAAA clade</taxon>
        <taxon>indigoferoid/millettioid clade</taxon>
        <taxon>Phaseoleae</taxon>
        <taxon>Psophocarpus</taxon>
    </lineage>
</organism>
<comment type="caution">
    <text evidence="1">The sequence shown here is derived from an EMBL/GenBank/DDBJ whole genome shotgun (WGS) entry which is preliminary data.</text>
</comment>
<sequence length="121" mass="14144">MWFGYTNESEPDEKIGFWKQEKKRQRQCFDAKATLAYLCHLRSTTDPAMFWSYSVDEVGRNSAVLHEMESLVIPCDHIVGVLKHLSIWELPKCLVLDRWTKKAKESMGRENDHVEMLQAAK</sequence>
<dbReference type="Proteomes" id="UP001386955">
    <property type="component" value="Unassembled WGS sequence"/>
</dbReference>
<protein>
    <recommendedName>
        <fullName evidence="3">Protein FAR1-RELATED SEQUENCE</fullName>
    </recommendedName>
</protein>
<gene>
    <name evidence="1" type="ORF">VNO78_03035</name>
</gene>
<evidence type="ECO:0008006" key="3">
    <source>
        <dbReference type="Google" id="ProtNLM"/>
    </source>
</evidence>
<dbReference type="AlphaFoldDB" id="A0AAN9XV84"/>
<dbReference type="EMBL" id="JAYMYS010000001">
    <property type="protein sequence ID" value="KAK7411600.1"/>
    <property type="molecule type" value="Genomic_DNA"/>
</dbReference>
<keyword evidence="2" id="KW-1185">Reference proteome</keyword>
<reference evidence="1 2" key="1">
    <citation type="submission" date="2024-01" db="EMBL/GenBank/DDBJ databases">
        <title>The genomes of 5 underutilized Papilionoideae crops provide insights into root nodulation and disease resistanc.</title>
        <authorList>
            <person name="Jiang F."/>
        </authorList>
    </citation>
    <scope>NUCLEOTIDE SEQUENCE [LARGE SCALE GENOMIC DNA]</scope>
    <source>
        <strain evidence="1">DUOXIRENSHENG_FW03</strain>
        <tissue evidence="1">Leaves</tissue>
    </source>
</reference>